<keyword evidence="3" id="KW-0805">Transcription regulation</keyword>
<sequence length="377" mass="42217">MNINKPLILSVDDRIECQKLIQLCLADDYRLATASSLKEVAAQIQQTWPDLVLMDINLPDGSGYEASQTIRELSPNTPPILYVSALTSLEDRLEAYRFGATDYLTKPIDPKELKAKVAVILEQQSKVTSLTEQVKTASETAFTAMVNSGEQGSLLTYTLDTFHCQTPEQLAKTSFILLSGFGLQASLRCELLPDTQFFSSGNIISPLEQQLLENASESRRIISKGNRSLFNEGRATLLIKNMPIEDEALYGRLKDHVALICKIVNARLNTLELEYQAQQKRQQGASHAVDLVKSEMSALDTNVLQVEAKLRHLMDDLLMFYEEELLSLGLTDEQENRLLNPLSRTKEQLGDVFDITEAIEQNTLTIEQAILRMSETC</sequence>
<name>A0ABV7HLC5_9GAMM</name>
<dbReference type="InterPro" id="IPR039420">
    <property type="entry name" value="WalR-like"/>
</dbReference>
<keyword evidence="9" id="KW-1185">Reference proteome</keyword>
<feature type="domain" description="Response regulatory" evidence="7">
    <location>
        <begin position="7"/>
        <end position="121"/>
    </location>
</feature>
<evidence type="ECO:0000256" key="3">
    <source>
        <dbReference type="ARBA" id="ARBA00023015"/>
    </source>
</evidence>
<keyword evidence="1 6" id="KW-0597">Phosphoprotein</keyword>
<reference evidence="9" key="1">
    <citation type="journal article" date="2019" name="Int. J. Syst. Evol. Microbiol.">
        <title>The Global Catalogue of Microorganisms (GCM) 10K type strain sequencing project: providing services to taxonomists for standard genome sequencing and annotation.</title>
        <authorList>
            <consortium name="The Broad Institute Genomics Platform"/>
            <consortium name="The Broad Institute Genome Sequencing Center for Infectious Disease"/>
            <person name="Wu L."/>
            <person name="Ma J."/>
        </authorList>
    </citation>
    <scope>NUCLEOTIDE SEQUENCE [LARGE SCALE GENOMIC DNA]</scope>
    <source>
        <strain evidence="9">KCTC 52438</strain>
    </source>
</reference>
<evidence type="ECO:0000256" key="1">
    <source>
        <dbReference type="ARBA" id="ARBA00022553"/>
    </source>
</evidence>
<dbReference type="Proteomes" id="UP001595476">
    <property type="component" value="Unassembled WGS sequence"/>
</dbReference>
<dbReference type="RefSeq" id="WP_386722412.1">
    <property type="nucleotide sequence ID" value="NZ_JBHRSZ010000007.1"/>
</dbReference>
<dbReference type="InterPro" id="IPR001789">
    <property type="entry name" value="Sig_transdc_resp-reg_receiver"/>
</dbReference>
<keyword evidence="5" id="KW-0804">Transcription</keyword>
<evidence type="ECO:0000313" key="9">
    <source>
        <dbReference type="Proteomes" id="UP001595476"/>
    </source>
</evidence>
<evidence type="ECO:0000259" key="7">
    <source>
        <dbReference type="PROSITE" id="PS50110"/>
    </source>
</evidence>
<evidence type="ECO:0000256" key="2">
    <source>
        <dbReference type="ARBA" id="ARBA00023012"/>
    </source>
</evidence>
<dbReference type="EMBL" id="JBHRSZ010000007">
    <property type="protein sequence ID" value="MFC3152482.1"/>
    <property type="molecule type" value="Genomic_DNA"/>
</dbReference>
<dbReference type="Gene3D" id="3.40.50.2300">
    <property type="match status" value="1"/>
</dbReference>
<dbReference type="SUPFAM" id="SSF52172">
    <property type="entry name" value="CheY-like"/>
    <property type="match status" value="1"/>
</dbReference>
<evidence type="ECO:0000256" key="4">
    <source>
        <dbReference type="ARBA" id="ARBA00023125"/>
    </source>
</evidence>
<keyword evidence="2" id="KW-0902">Two-component regulatory system</keyword>
<evidence type="ECO:0000256" key="6">
    <source>
        <dbReference type="PROSITE-ProRule" id="PRU00169"/>
    </source>
</evidence>
<keyword evidence="4" id="KW-0238">DNA-binding</keyword>
<proteinExistence type="predicted"/>
<comment type="caution">
    <text evidence="8">The sequence shown here is derived from an EMBL/GenBank/DDBJ whole genome shotgun (WGS) entry which is preliminary data.</text>
</comment>
<dbReference type="Pfam" id="PF00072">
    <property type="entry name" value="Response_reg"/>
    <property type="match status" value="1"/>
</dbReference>
<organism evidence="8 9">
    <name type="scientific">Litoribrevibacter euphylliae</name>
    <dbReference type="NCBI Taxonomy" id="1834034"/>
    <lineage>
        <taxon>Bacteria</taxon>
        <taxon>Pseudomonadati</taxon>
        <taxon>Pseudomonadota</taxon>
        <taxon>Gammaproteobacteria</taxon>
        <taxon>Oceanospirillales</taxon>
        <taxon>Oceanospirillaceae</taxon>
        <taxon>Litoribrevibacter</taxon>
    </lineage>
</organism>
<dbReference type="SMART" id="SM00448">
    <property type="entry name" value="REC"/>
    <property type="match status" value="1"/>
</dbReference>
<evidence type="ECO:0000256" key="5">
    <source>
        <dbReference type="ARBA" id="ARBA00023163"/>
    </source>
</evidence>
<gene>
    <name evidence="8" type="ORF">ACFOEK_15715</name>
</gene>
<accession>A0ABV7HLC5</accession>
<dbReference type="PROSITE" id="PS50110">
    <property type="entry name" value="RESPONSE_REGULATORY"/>
    <property type="match status" value="1"/>
</dbReference>
<dbReference type="PANTHER" id="PTHR48111">
    <property type="entry name" value="REGULATOR OF RPOS"/>
    <property type="match status" value="1"/>
</dbReference>
<dbReference type="PANTHER" id="PTHR48111:SF1">
    <property type="entry name" value="TWO-COMPONENT RESPONSE REGULATOR ORR33"/>
    <property type="match status" value="1"/>
</dbReference>
<feature type="modified residue" description="4-aspartylphosphate" evidence="6">
    <location>
        <position position="55"/>
    </location>
</feature>
<dbReference type="InterPro" id="IPR011006">
    <property type="entry name" value="CheY-like_superfamily"/>
</dbReference>
<evidence type="ECO:0000313" key="8">
    <source>
        <dbReference type="EMBL" id="MFC3152482.1"/>
    </source>
</evidence>
<dbReference type="CDD" id="cd00156">
    <property type="entry name" value="REC"/>
    <property type="match status" value="1"/>
</dbReference>
<protein>
    <submittedName>
        <fullName evidence="8">PleD family two-component system response regulator</fullName>
    </submittedName>
</protein>